<evidence type="ECO:0000313" key="2">
    <source>
        <dbReference type="EMBL" id="TNN58723.1"/>
    </source>
</evidence>
<sequence length="73" mass="7654">MHFLLSGSVTLVFAEGHAGLVAAAHKGVPVEASVRSLNGNAGPPHPRLVRHSKLTPASDYIITPLVVMEKDTS</sequence>
<dbReference type="Proteomes" id="UP000314294">
    <property type="component" value="Unassembled WGS sequence"/>
</dbReference>
<protein>
    <submittedName>
        <fullName evidence="2">Uncharacterized protein</fullName>
    </submittedName>
</protein>
<comment type="caution">
    <text evidence="2">The sequence shown here is derived from an EMBL/GenBank/DDBJ whole genome shotgun (WGS) entry which is preliminary data.</text>
</comment>
<dbReference type="EMBL" id="SRLO01000372">
    <property type="protein sequence ID" value="TNN58723.1"/>
    <property type="molecule type" value="Genomic_DNA"/>
</dbReference>
<proteinExistence type="predicted"/>
<evidence type="ECO:0000256" key="1">
    <source>
        <dbReference type="SAM" id="SignalP"/>
    </source>
</evidence>
<feature type="chain" id="PRO_5021486348" evidence="1">
    <location>
        <begin position="24"/>
        <end position="73"/>
    </location>
</feature>
<gene>
    <name evidence="2" type="ORF">EYF80_031048</name>
</gene>
<name>A0A4Z2H0X1_9TELE</name>
<feature type="signal peptide" evidence="1">
    <location>
        <begin position="1"/>
        <end position="23"/>
    </location>
</feature>
<accession>A0A4Z2H0X1</accession>
<dbReference type="AlphaFoldDB" id="A0A4Z2H0X1"/>
<organism evidence="2 3">
    <name type="scientific">Liparis tanakae</name>
    <name type="common">Tanaka's snailfish</name>
    <dbReference type="NCBI Taxonomy" id="230148"/>
    <lineage>
        <taxon>Eukaryota</taxon>
        <taxon>Metazoa</taxon>
        <taxon>Chordata</taxon>
        <taxon>Craniata</taxon>
        <taxon>Vertebrata</taxon>
        <taxon>Euteleostomi</taxon>
        <taxon>Actinopterygii</taxon>
        <taxon>Neopterygii</taxon>
        <taxon>Teleostei</taxon>
        <taxon>Neoteleostei</taxon>
        <taxon>Acanthomorphata</taxon>
        <taxon>Eupercaria</taxon>
        <taxon>Perciformes</taxon>
        <taxon>Cottioidei</taxon>
        <taxon>Cottales</taxon>
        <taxon>Liparidae</taxon>
        <taxon>Liparis</taxon>
    </lineage>
</organism>
<keyword evidence="3" id="KW-1185">Reference proteome</keyword>
<reference evidence="2 3" key="1">
    <citation type="submission" date="2019-03" db="EMBL/GenBank/DDBJ databases">
        <title>First draft genome of Liparis tanakae, snailfish: a comprehensive survey of snailfish specific genes.</title>
        <authorList>
            <person name="Kim W."/>
            <person name="Song I."/>
            <person name="Jeong J.-H."/>
            <person name="Kim D."/>
            <person name="Kim S."/>
            <person name="Ryu S."/>
            <person name="Song J.Y."/>
            <person name="Lee S.K."/>
        </authorList>
    </citation>
    <scope>NUCLEOTIDE SEQUENCE [LARGE SCALE GENOMIC DNA]</scope>
    <source>
        <tissue evidence="2">Muscle</tissue>
    </source>
</reference>
<keyword evidence="1" id="KW-0732">Signal</keyword>
<evidence type="ECO:0000313" key="3">
    <source>
        <dbReference type="Proteomes" id="UP000314294"/>
    </source>
</evidence>